<reference evidence="15" key="1">
    <citation type="submission" date="2022-07" db="EMBL/GenBank/DDBJ databases">
        <title>Complete Genome Sequence of the Radioresistant Bacterium Deinococcus aetherius ST0316, Isolated from the Air Dust collected in Lower Stratosphere above Japan.</title>
        <authorList>
            <person name="Satoh K."/>
            <person name="Hagiwara K."/>
            <person name="Katsumata K."/>
            <person name="Kubo A."/>
            <person name="Yokobori S."/>
            <person name="Yamagishi A."/>
            <person name="Oono Y."/>
            <person name="Narumi I."/>
        </authorList>
    </citation>
    <scope>NUCLEOTIDE SEQUENCE</scope>
    <source>
        <strain evidence="15">ST0316</strain>
    </source>
</reference>
<feature type="region of interest" description="Disordered" evidence="11">
    <location>
        <begin position="452"/>
        <end position="482"/>
    </location>
</feature>
<dbReference type="SMART" id="SM00388">
    <property type="entry name" value="HisKA"/>
    <property type="match status" value="1"/>
</dbReference>
<evidence type="ECO:0000259" key="14">
    <source>
        <dbReference type="PROSITE" id="PS50885"/>
    </source>
</evidence>
<dbReference type="PRINTS" id="PR00344">
    <property type="entry name" value="BCTRLSENSOR"/>
</dbReference>
<keyword evidence="6 12" id="KW-0812">Transmembrane</keyword>
<dbReference type="PROSITE" id="PS50885">
    <property type="entry name" value="HAMP"/>
    <property type="match status" value="1"/>
</dbReference>
<dbReference type="SUPFAM" id="SSF47384">
    <property type="entry name" value="Homodimeric domain of signal transducing histidine kinase"/>
    <property type="match status" value="1"/>
</dbReference>
<dbReference type="InterPro" id="IPR004358">
    <property type="entry name" value="Sig_transdc_His_kin-like_C"/>
</dbReference>
<keyword evidence="7 15" id="KW-0418">Kinase</keyword>
<evidence type="ECO:0000256" key="3">
    <source>
        <dbReference type="ARBA" id="ARBA00012438"/>
    </source>
</evidence>
<dbReference type="InterPro" id="IPR036097">
    <property type="entry name" value="HisK_dim/P_sf"/>
</dbReference>
<evidence type="ECO:0000256" key="7">
    <source>
        <dbReference type="ARBA" id="ARBA00022777"/>
    </source>
</evidence>
<dbReference type="PANTHER" id="PTHR45436:SF5">
    <property type="entry name" value="SENSOR HISTIDINE KINASE TRCS"/>
    <property type="match status" value="1"/>
</dbReference>
<dbReference type="SMART" id="SM00304">
    <property type="entry name" value="HAMP"/>
    <property type="match status" value="1"/>
</dbReference>
<dbReference type="InterPro" id="IPR003661">
    <property type="entry name" value="HisK_dim/P_dom"/>
</dbReference>
<dbReference type="EC" id="2.7.13.3" evidence="3"/>
<dbReference type="Gene3D" id="3.30.565.10">
    <property type="entry name" value="Histidine kinase-like ATPase, C-terminal domain"/>
    <property type="match status" value="1"/>
</dbReference>
<keyword evidence="9" id="KW-0902">Two-component regulatory system</keyword>
<evidence type="ECO:0000313" key="15">
    <source>
        <dbReference type="EMBL" id="BDP40326.1"/>
    </source>
</evidence>
<evidence type="ECO:0000256" key="10">
    <source>
        <dbReference type="ARBA" id="ARBA00023136"/>
    </source>
</evidence>
<evidence type="ECO:0000256" key="6">
    <source>
        <dbReference type="ARBA" id="ARBA00022692"/>
    </source>
</evidence>
<dbReference type="InterPro" id="IPR036890">
    <property type="entry name" value="HATPase_C_sf"/>
</dbReference>
<dbReference type="InterPro" id="IPR005467">
    <property type="entry name" value="His_kinase_dom"/>
</dbReference>
<dbReference type="InterPro" id="IPR003594">
    <property type="entry name" value="HATPase_dom"/>
</dbReference>
<evidence type="ECO:0000256" key="5">
    <source>
        <dbReference type="ARBA" id="ARBA00022679"/>
    </source>
</evidence>
<feature type="domain" description="HAMP" evidence="14">
    <location>
        <begin position="188"/>
        <end position="242"/>
    </location>
</feature>
<keyword evidence="10 12" id="KW-0472">Membrane</keyword>
<comment type="subcellular location">
    <subcellularLocation>
        <location evidence="2">Membrane</location>
    </subcellularLocation>
</comment>
<evidence type="ECO:0000259" key="13">
    <source>
        <dbReference type="PROSITE" id="PS50109"/>
    </source>
</evidence>
<feature type="compositionally biased region" description="Basic and acidic residues" evidence="11">
    <location>
        <begin position="473"/>
        <end position="482"/>
    </location>
</feature>
<proteinExistence type="predicted"/>
<dbReference type="SUPFAM" id="SSF55874">
    <property type="entry name" value="ATPase domain of HSP90 chaperone/DNA topoisomerase II/histidine kinase"/>
    <property type="match status" value="1"/>
</dbReference>
<evidence type="ECO:0000256" key="2">
    <source>
        <dbReference type="ARBA" id="ARBA00004370"/>
    </source>
</evidence>
<gene>
    <name evidence="15" type="ORF">DAETH_02950</name>
</gene>
<keyword evidence="4" id="KW-0597">Phosphoprotein</keyword>
<evidence type="ECO:0000256" key="11">
    <source>
        <dbReference type="SAM" id="MobiDB-lite"/>
    </source>
</evidence>
<evidence type="ECO:0000256" key="8">
    <source>
        <dbReference type="ARBA" id="ARBA00022989"/>
    </source>
</evidence>
<dbReference type="Pfam" id="PF02518">
    <property type="entry name" value="HATPase_c"/>
    <property type="match status" value="1"/>
</dbReference>
<evidence type="ECO:0000256" key="1">
    <source>
        <dbReference type="ARBA" id="ARBA00000085"/>
    </source>
</evidence>
<dbReference type="GO" id="GO:0016301">
    <property type="term" value="F:kinase activity"/>
    <property type="evidence" value="ECO:0007669"/>
    <property type="project" value="UniProtKB-KW"/>
</dbReference>
<evidence type="ECO:0000256" key="9">
    <source>
        <dbReference type="ARBA" id="ARBA00023012"/>
    </source>
</evidence>
<protein>
    <recommendedName>
        <fullName evidence="3">histidine kinase</fullName>
        <ecNumber evidence="3">2.7.13.3</ecNumber>
    </recommendedName>
</protein>
<dbReference type="Gene3D" id="6.10.340.10">
    <property type="match status" value="1"/>
</dbReference>
<keyword evidence="16" id="KW-1185">Reference proteome</keyword>
<dbReference type="Gene3D" id="1.10.287.130">
    <property type="match status" value="1"/>
</dbReference>
<dbReference type="InterPro" id="IPR003660">
    <property type="entry name" value="HAMP_dom"/>
</dbReference>
<dbReference type="EMBL" id="AP026560">
    <property type="protein sequence ID" value="BDP40326.1"/>
    <property type="molecule type" value="Genomic_DNA"/>
</dbReference>
<dbReference type="Pfam" id="PF00672">
    <property type="entry name" value="HAMP"/>
    <property type="match status" value="1"/>
</dbReference>
<feature type="transmembrane region" description="Helical" evidence="12">
    <location>
        <begin position="13"/>
        <end position="40"/>
    </location>
</feature>
<dbReference type="PANTHER" id="PTHR45436">
    <property type="entry name" value="SENSOR HISTIDINE KINASE YKOH"/>
    <property type="match status" value="1"/>
</dbReference>
<dbReference type="CDD" id="cd00082">
    <property type="entry name" value="HisKA"/>
    <property type="match status" value="1"/>
</dbReference>
<evidence type="ECO:0000256" key="4">
    <source>
        <dbReference type="ARBA" id="ARBA00022553"/>
    </source>
</evidence>
<dbReference type="SMART" id="SM00387">
    <property type="entry name" value="HATPase_c"/>
    <property type="match status" value="1"/>
</dbReference>
<dbReference type="RefSeq" id="WP_264776193.1">
    <property type="nucleotide sequence ID" value="NZ_AP026560.1"/>
</dbReference>
<dbReference type="Proteomes" id="UP001064971">
    <property type="component" value="Chromosome"/>
</dbReference>
<organism evidence="15 16">
    <name type="scientific">Deinococcus aetherius</name>
    <dbReference type="NCBI Taxonomy" id="200252"/>
    <lineage>
        <taxon>Bacteria</taxon>
        <taxon>Thermotogati</taxon>
        <taxon>Deinococcota</taxon>
        <taxon>Deinococci</taxon>
        <taxon>Deinococcales</taxon>
        <taxon>Deinococcaceae</taxon>
        <taxon>Deinococcus</taxon>
    </lineage>
</organism>
<dbReference type="CDD" id="cd00075">
    <property type="entry name" value="HATPase"/>
    <property type="match status" value="1"/>
</dbReference>
<dbReference type="PROSITE" id="PS50109">
    <property type="entry name" value="HIS_KIN"/>
    <property type="match status" value="1"/>
</dbReference>
<evidence type="ECO:0000313" key="16">
    <source>
        <dbReference type="Proteomes" id="UP001064971"/>
    </source>
</evidence>
<name>A0ABN6RDQ0_9DEIO</name>
<evidence type="ECO:0000256" key="12">
    <source>
        <dbReference type="SAM" id="Phobius"/>
    </source>
</evidence>
<accession>A0ABN6RDQ0</accession>
<keyword evidence="5" id="KW-0808">Transferase</keyword>
<sequence length="482" mass="49903">MSSKPHLTLRARLALWAALATGLAVALVAAGLFFAVNSFLFAAQRDRLTGAVGAVQARVESALGRGEDLFGALLGDTLGPADLEGILDADPQTRSLDVRLITVGGGEVRAVSTRRFPEGVPRGLRPGTYRAGDRLVAVRIVSGGRAALTVVSDARALGEARTAFARALWVLVPLALGLSLLVGWTVAGRLLAPVRALEGAAREIGVGGDLRRPVPGAGPGDELSRLALTLQGTFARLAEAREREQDFVRAAAHDLRSPLAALTARVDATLARDREAGRYRAELREIGTDIARLATLADHLLLLARDASAMTRESVPLRDLAADAVDRARELDPEADVDLVAPQAVTVAGDRVLLGQAIWNLTVNAVRHAPGATVTVTVGDGSGGATVEVRDDGPGVPPDVLARLGEPFYRPDASRSAAGGQSGHGLGLALVRRAAGLHGGSLTLESAPGKGFTATLRLPASPPALPPAGSAGAEERVLRSRA</sequence>
<feature type="transmembrane region" description="Helical" evidence="12">
    <location>
        <begin position="167"/>
        <end position="187"/>
    </location>
</feature>
<keyword evidence="8 12" id="KW-1133">Transmembrane helix</keyword>
<dbReference type="InterPro" id="IPR050428">
    <property type="entry name" value="TCS_sensor_his_kinase"/>
</dbReference>
<feature type="domain" description="Histidine kinase" evidence="13">
    <location>
        <begin position="250"/>
        <end position="462"/>
    </location>
</feature>
<comment type="catalytic activity">
    <reaction evidence="1">
        <text>ATP + protein L-histidine = ADP + protein N-phospho-L-histidine.</text>
        <dbReference type="EC" id="2.7.13.3"/>
    </reaction>
</comment>